<evidence type="ECO:0000256" key="3">
    <source>
        <dbReference type="ARBA" id="ARBA00022723"/>
    </source>
</evidence>
<evidence type="ECO:0000313" key="8">
    <source>
        <dbReference type="EMBL" id="RCW71435.1"/>
    </source>
</evidence>
<feature type="domain" description="TauD/TfdA-like" evidence="7">
    <location>
        <begin position="27"/>
        <end position="278"/>
    </location>
</feature>
<keyword evidence="6" id="KW-0408">Iron</keyword>
<accession>A0A368XU70</accession>
<dbReference type="GO" id="GO:0016706">
    <property type="term" value="F:2-oxoglutarate-dependent dioxygenase activity"/>
    <property type="evidence" value="ECO:0007669"/>
    <property type="project" value="TreeGrafter"/>
</dbReference>
<organism evidence="8 9">
    <name type="scientific">Pseudorhodoferax soli</name>
    <dbReference type="NCBI Taxonomy" id="545864"/>
    <lineage>
        <taxon>Bacteria</taxon>
        <taxon>Pseudomonadati</taxon>
        <taxon>Pseudomonadota</taxon>
        <taxon>Betaproteobacteria</taxon>
        <taxon>Burkholderiales</taxon>
        <taxon>Comamonadaceae</taxon>
    </lineage>
</organism>
<proteinExistence type="inferred from homology"/>
<dbReference type="SUPFAM" id="SSF51197">
    <property type="entry name" value="Clavaminate synthase-like"/>
    <property type="match status" value="1"/>
</dbReference>
<comment type="cofactor">
    <cofactor evidence="1">
        <name>Fe(2+)</name>
        <dbReference type="ChEBI" id="CHEBI:29033"/>
    </cofactor>
</comment>
<dbReference type="OrthoDB" id="581608at2"/>
<comment type="similarity">
    <text evidence="2">Belongs to the TfdA dioxygenase family.</text>
</comment>
<dbReference type="Pfam" id="PF02668">
    <property type="entry name" value="TauD"/>
    <property type="match status" value="1"/>
</dbReference>
<evidence type="ECO:0000313" key="9">
    <source>
        <dbReference type="Proteomes" id="UP000252884"/>
    </source>
</evidence>
<dbReference type="InterPro" id="IPR003819">
    <property type="entry name" value="TauD/TfdA-like"/>
</dbReference>
<keyword evidence="9" id="KW-1185">Reference proteome</keyword>
<dbReference type="InterPro" id="IPR042098">
    <property type="entry name" value="TauD-like_sf"/>
</dbReference>
<dbReference type="GO" id="GO:0005737">
    <property type="term" value="C:cytoplasm"/>
    <property type="evidence" value="ECO:0007669"/>
    <property type="project" value="TreeGrafter"/>
</dbReference>
<keyword evidence="3" id="KW-0479">Metal-binding</keyword>
<evidence type="ECO:0000256" key="2">
    <source>
        <dbReference type="ARBA" id="ARBA00005896"/>
    </source>
</evidence>
<gene>
    <name evidence="8" type="ORF">DES41_104254</name>
</gene>
<evidence type="ECO:0000256" key="5">
    <source>
        <dbReference type="ARBA" id="ARBA00023002"/>
    </source>
</evidence>
<keyword evidence="4 8" id="KW-0223">Dioxygenase</keyword>
<name>A0A368XU70_9BURK</name>
<dbReference type="Proteomes" id="UP000252884">
    <property type="component" value="Unassembled WGS sequence"/>
</dbReference>
<keyword evidence="5" id="KW-0560">Oxidoreductase</keyword>
<dbReference type="AlphaFoldDB" id="A0A368XU70"/>
<dbReference type="Gene3D" id="3.60.130.10">
    <property type="entry name" value="Clavaminate synthase-like"/>
    <property type="match status" value="1"/>
</dbReference>
<evidence type="ECO:0000256" key="1">
    <source>
        <dbReference type="ARBA" id="ARBA00001954"/>
    </source>
</evidence>
<evidence type="ECO:0000256" key="4">
    <source>
        <dbReference type="ARBA" id="ARBA00022964"/>
    </source>
</evidence>
<protein>
    <submittedName>
        <fullName evidence="8">Taurine dioxygenase</fullName>
    </submittedName>
</protein>
<dbReference type="EMBL" id="QPJK01000004">
    <property type="protein sequence ID" value="RCW71435.1"/>
    <property type="molecule type" value="Genomic_DNA"/>
</dbReference>
<dbReference type="GO" id="GO:0046872">
    <property type="term" value="F:metal ion binding"/>
    <property type="evidence" value="ECO:0007669"/>
    <property type="project" value="UniProtKB-KW"/>
</dbReference>
<dbReference type="PANTHER" id="PTHR30468:SF5">
    <property type="entry name" value="ALPHA-KETOGLUTARATE-DEPENDENT SULFATE ESTER DIOXYGENASE"/>
    <property type="match status" value="1"/>
</dbReference>
<dbReference type="PANTHER" id="PTHR30468">
    <property type="entry name" value="ALPHA-KETOGLUTARATE-DEPENDENT SULFONATE DIOXYGENASE"/>
    <property type="match status" value="1"/>
</dbReference>
<dbReference type="InterPro" id="IPR051323">
    <property type="entry name" value="AtsK-like"/>
</dbReference>
<evidence type="ECO:0000259" key="7">
    <source>
        <dbReference type="Pfam" id="PF02668"/>
    </source>
</evidence>
<evidence type="ECO:0000256" key="6">
    <source>
        <dbReference type="ARBA" id="ARBA00023004"/>
    </source>
</evidence>
<reference evidence="8 9" key="1">
    <citation type="submission" date="2018-07" db="EMBL/GenBank/DDBJ databases">
        <title>Genomic Encyclopedia of Type Strains, Phase IV (KMG-IV): sequencing the most valuable type-strain genomes for metagenomic binning, comparative biology and taxonomic classification.</title>
        <authorList>
            <person name="Goeker M."/>
        </authorList>
    </citation>
    <scope>NUCLEOTIDE SEQUENCE [LARGE SCALE GENOMIC DNA]</scope>
    <source>
        <strain evidence="8 9">DSM 21634</strain>
    </source>
</reference>
<comment type="caution">
    <text evidence="8">The sequence shown here is derived from an EMBL/GenBank/DDBJ whole genome shotgun (WGS) entry which is preliminary data.</text>
</comment>
<sequence>MNMPLPAAVQQTLEQALDDTRHIEVLPQSAHIGALITGVDLRRPLQPAEVATIRAALLRWKVVFFRDQPLEHAQHIAFARQFGDPTLGHPVFGHVEGHPELYSIAKHRTANSHQGQAEQRPWSGWHADVTAAHNPPCASILRGVTIPPYGGDTQWTNLAAAFAALSEPLKGFLQTLRGEHRFSPPAGAQASEAYQRAVRSHELVSEHPLVTVHPETGEQVLYISPGFLKRIVGLHARESRVLLEFLWEHAVRSEFTVRFKWEPGSLAFWDNRATAHVAPNDIFALDFDRQLYRVTLVGEVPVGTDGRASTAISGDPVLAAHGAAY</sequence>